<dbReference type="GO" id="GO:0016020">
    <property type="term" value="C:membrane"/>
    <property type="evidence" value="ECO:0007669"/>
    <property type="project" value="UniProtKB-SubCell"/>
</dbReference>
<keyword evidence="2 7" id="KW-0812">Transmembrane</keyword>
<sequence length="396" mass="43366">MGLHESYPAYGGRGPGDLRLGLGLGSVATIFMILRVYVRLRVNKFGTTALILSLVAWLLTAVTQTLGVISALHGLGNHITAVEEVGELGNYLFYTWMTVFFFNLAIPTGKIAVAAFLIEMNAQGSMFPFPIQKPNGMLFQDPNPKIRRSLIAVAALNIVLNIPQILLAWFQCSPPNALWDPLRQGQCDHRTSVHYTYFAGAVAALSDFYLAIIPVTMLAPLRIDRKLKWGLSFLMGCGIFAGAAAIVRTWAASFILGDDPSYGVGILFRWGEVEEWVVLISMSIPPVWPLFRPFTRRFIKSNGQSHSLPQYKNYNQYASSKGDLTSPITGPVITTTISISSTKGPSSSAEPVRAASSTGSFSRYDEEEAEAPHTVLSSTGGPEGWVEMSRYKNHPQ</sequence>
<comment type="subcellular location">
    <subcellularLocation>
        <location evidence="1">Membrane</location>
        <topology evidence="1">Multi-pass membrane protein</topology>
    </subcellularLocation>
</comment>
<reference evidence="10" key="1">
    <citation type="submission" date="2015-09" db="EMBL/GenBank/DDBJ databases">
        <authorList>
            <person name="Fill T.P."/>
            <person name="Baretta J.F."/>
            <person name="de Almeida L.G."/>
            <person name="Rocha M."/>
            <person name="de Souza D.H."/>
            <person name="Malavazi I."/>
            <person name="Cerdeira L.T."/>
            <person name="Hong H."/>
            <person name="Samborskyy M."/>
            <person name="de Vasconcelos A.T."/>
            <person name="Leadlay P."/>
            <person name="Rodrigues-Filho E."/>
        </authorList>
    </citation>
    <scope>NUCLEOTIDE SEQUENCE [LARGE SCALE GENOMIC DNA]</scope>
    <source>
        <strain evidence="10">LaBioMMi 136</strain>
    </source>
</reference>
<feature type="region of interest" description="Disordered" evidence="6">
    <location>
        <begin position="339"/>
        <end position="396"/>
    </location>
</feature>
<keyword evidence="4 7" id="KW-0472">Membrane</keyword>
<feature type="transmembrane region" description="Helical" evidence="7">
    <location>
        <begin position="50"/>
        <end position="73"/>
    </location>
</feature>
<evidence type="ECO:0000256" key="3">
    <source>
        <dbReference type="ARBA" id="ARBA00022989"/>
    </source>
</evidence>
<evidence type="ECO:0000256" key="6">
    <source>
        <dbReference type="SAM" id="MobiDB-lite"/>
    </source>
</evidence>
<comment type="caution">
    <text evidence="9">The sequence shown here is derived from an EMBL/GenBank/DDBJ whole genome shotgun (WGS) entry which is preliminary data.</text>
</comment>
<feature type="compositionally biased region" description="Low complexity" evidence="6">
    <location>
        <begin position="339"/>
        <end position="348"/>
    </location>
</feature>
<keyword evidence="3 7" id="KW-1133">Transmembrane helix</keyword>
<feature type="transmembrane region" description="Helical" evidence="7">
    <location>
        <begin position="93"/>
        <end position="118"/>
    </location>
</feature>
<dbReference type="InterPro" id="IPR052337">
    <property type="entry name" value="SAT4-like"/>
</dbReference>
<feature type="transmembrane region" description="Helical" evidence="7">
    <location>
        <begin position="231"/>
        <end position="256"/>
    </location>
</feature>
<dbReference type="AlphaFoldDB" id="A0A1S9S125"/>
<evidence type="ECO:0000256" key="7">
    <source>
        <dbReference type="SAM" id="Phobius"/>
    </source>
</evidence>
<feature type="domain" description="Rhodopsin" evidence="8">
    <location>
        <begin position="34"/>
        <end position="292"/>
    </location>
</feature>
<gene>
    <name evidence="9" type="ORF">PEBR_00054</name>
</gene>
<dbReference type="Pfam" id="PF20684">
    <property type="entry name" value="Fung_rhodopsin"/>
    <property type="match status" value="1"/>
</dbReference>
<dbReference type="EMBL" id="LJBN01000003">
    <property type="protein sequence ID" value="OOQ91386.1"/>
    <property type="molecule type" value="Genomic_DNA"/>
</dbReference>
<dbReference type="PANTHER" id="PTHR33048:SF165">
    <property type="entry name" value="INTEGRAL MEMBRANE PROTEIN"/>
    <property type="match status" value="1"/>
</dbReference>
<evidence type="ECO:0000313" key="9">
    <source>
        <dbReference type="EMBL" id="OOQ91386.1"/>
    </source>
</evidence>
<comment type="similarity">
    <text evidence="5">Belongs to the SAT4 family.</text>
</comment>
<dbReference type="InterPro" id="IPR049326">
    <property type="entry name" value="Rhodopsin_dom_fungi"/>
</dbReference>
<evidence type="ECO:0000256" key="1">
    <source>
        <dbReference type="ARBA" id="ARBA00004141"/>
    </source>
</evidence>
<feature type="transmembrane region" description="Helical" evidence="7">
    <location>
        <begin position="20"/>
        <end position="38"/>
    </location>
</feature>
<evidence type="ECO:0000313" key="10">
    <source>
        <dbReference type="Proteomes" id="UP000190744"/>
    </source>
</evidence>
<feature type="transmembrane region" description="Helical" evidence="7">
    <location>
        <begin position="150"/>
        <end position="170"/>
    </location>
</feature>
<accession>A0A1S9S125</accession>
<dbReference type="Proteomes" id="UP000190744">
    <property type="component" value="Unassembled WGS sequence"/>
</dbReference>
<evidence type="ECO:0000256" key="2">
    <source>
        <dbReference type="ARBA" id="ARBA00022692"/>
    </source>
</evidence>
<dbReference type="PANTHER" id="PTHR33048">
    <property type="entry name" value="PTH11-LIKE INTEGRAL MEMBRANE PROTEIN (AFU_ORTHOLOGUE AFUA_5G11245)"/>
    <property type="match status" value="1"/>
</dbReference>
<name>A0A1S9S125_PENBI</name>
<evidence type="ECO:0000259" key="8">
    <source>
        <dbReference type="Pfam" id="PF20684"/>
    </source>
</evidence>
<proteinExistence type="inferred from homology"/>
<protein>
    <recommendedName>
        <fullName evidence="8">Rhodopsin domain-containing protein</fullName>
    </recommendedName>
</protein>
<organism evidence="9 10">
    <name type="scientific">Penicillium brasilianum</name>
    <dbReference type="NCBI Taxonomy" id="104259"/>
    <lineage>
        <taxon>Eukaryota</taxon>
        <taxon>Fungi</taxon>
        <taxon>Dikarya</taxon>
        <taxon>Ascomycota</taxon>
        <taxon>Pezizomycotina</taxon>
        <taxon>Eurotiomycetes</taxon>
        <taxon>Eurotiomycetidae</taxon>
        <taxon>Eurotiales</taxon>
        <taxon>Aspergillaceae</taxon>
        <taxon>Penicillium</taxon>
    </lineage>
</organism>
<feature type="transmembrane region" description="Helical" evidence="7">
    <location>
        <begin position="197"/>
        <end position="219"/>
    </location>
</feature>
<evidence type="ECO:0000256" key="4">
    <source>
        <dbReference type="ARBA" id="ARBA00023136"/>
    </source>
</evidence>
<evidence type="ECO:0000256" key="5">
    <source>
        <dbReference type="ARBA" id="ARBA00038359"/>
    </source>
</evidence>